<reference evidence="2 3" key="1">
    <citation type="submission" date="2016-07" db="EMBL/GenBank/DDBJ databases">
        <title>Genome sequencing of Vibrio scophthalmi strain VS-05, an isolated from Paralichthys olivaceus.</title>
        <authorList>
            <person name="Han H.-J."/>
        </authorList>
    </citation>
    <scope>NUCLEOTIDE SEQUENCE [LARGE SCALE GENOMIC DNA]</scope>
    <source>
        <strain evidence="2 3">VS-05</strain>
    </source>
</reference>
<protein>
    <submittedName>
        <fullName evidence="2">Uncharacterized protein</fullName>
    </submittedName>
</protein>
<evidence type="ECO:0000256" key="1">
    <source>
        <dbReference type="SAM" id="Phobius"/>
    </source>
</evidence>
<accession>A0A1C7FA72</accession>
<dbReference type="Proteomes" id="UP000092528">
    <property type="component" value="Chromosome 1"/>
</dbReference>
<dbReference type="AlphaFoldDB" id="A0A1C7FA72"/>
<keyword evidence="3" id="KW-1185">Reference proteome</keyword>
<keyword evidence="1" id="KW-0472">Membrane</keyword>
<proteinExistence type="predicted"/>
<dbReference type="EMBL" id="CP016414">
    <property type="protein sequence ID" value="ANU36254.1"/>
    <property type="molecule type" value="Genomic_DNA"/>
</dbReference>
<keyword evidence="1" id="KW-1133">Transmembrane helix</keyword>
<keyword evidence="1" id="KW-0812">Transmembrane</keyword>
<organism evidence="2 3">
    <name type="scientific">Vibrio scophthalmi</name>
    <dbReference type="NCBI Taxonomy" id="45658"/>
    <lineage>
        <taxon>Bacteria</taxon>
        <taxon>Pseudomonadati</taxon>
        <taxon>Pseudomonadota</taxon>
        <taxon>Gammaproteobacteria</taxon>
        <taxon>Vibrionales</taxon>
        <taxon>Vibrionaceae</taxon>
        <taxon>Vibrio</taxon>
    </lineage>
</organism>
<sequence length="243" mass="29139">MTLFCIGLIHLVLGVELTDVRVAIPWFPTINFKSPEYIVYLYWSLNVYAMYRYTLHNAYNFRKLWFESLYNGLLSTQGRNFISENIWLKSESYTLLKDNPVESITRIGIRGRHTTFCEHSHQYGYEDVFYFYFVFDNRFNFKNIESGSDENTDVEEAFFKNECLVNAWGIHTVSYDDDGYFTEQYETHQINSFKLRFQLLHLKIKFYFRTLMQEKYSFDLTLPLVFNSILLISWMILITLGLR</sequence>
<feature type="transmembrane region" description="Helical" evidence="1">
    <location>
        <begin position="220"/>
        <end position="242"/>
    </location>
</feature>
<evidence type="ECO:0000313" key="2">
    <source>
        <dbReference type="EMBL" id="ANU36254.1"/>
    </source>
</evidence>
<gene>
    <name evidence="2" type="ORF">VSVS05_01127</name>
</gene>
<name>A0A1C7FA72_9VIBR</name>
<evidence type="ECO:0000313" key="3">
    <source>
        <dbReference type="Proteomes" id="UP000092528"/>
    </source>
</evidence>